<gene>
    <name evidence="1" type="ORF">AMAG_10579</name>
</gene>
<sequence>MADSTSRSLPSAQLILLGPPQDGKTQLIQFLAINTDNFLSVDAPLVVGDGVKPLSKTDGIALPLEEWVADISARNAHDAEAQMRELVVLEEGSDSFSPADLPAPAVGHDRSLGIALEIIDTVGIGETAHTDPLRDVTLDQFAVL</sequence>
<name>A0A0L0SQY4_ALLM3</name>
<reference evidence="1 2" key="1">
    <citation type="submission" date="2009-11" db="EMBL/GenBank/DDBJ databases">
        <title>Annotation of Allomyces macrogynus ATCC 38327.</title>
        <authorList>
            <consortium name="The Broad Institute Genome Sequencing Platform"/>
            <person name="Russ C."/>
            <person name="Cuomo C."/>
            <person name="Burger G."/>
            <person name="Gray M.W."/>
            <person name="Holland P.W.H."/>
            <person name="King N."/>
            <person name="Lang F.B.F."/>
            <person name="Roger A.J."/>
            <person name="Ruiz-Trillo I."/>
            <person name="Young S.K."/>
            <person name="Zeng Q."/>
            <person name="Gargeya S."/>
            <person name="Fitzgerald M."/>
            <person name="Haas B."/>
            <person name="Abouelleil A."/>
            <person name="Alvarado L."/>
            <person name="Arachchi H.M."/>
            <person name="Berlin A."/>
            <person name="Chapman S.B."/>
            <person name="Gearin G."/>
            <person name="Goldberg J."/>
            <person name="Griggs A."/>
            <person name="Gujja S."/>
            <person name="Hansen M."/>
            <person name="Heiman D."/>
            <person name="Howarth C."/>
            <person name="Larimer J."/>
            <person name="Lui A."/>
            <person name="MacDonald P.J.P."/>
            <person name="McCowen C."/>
            <person name="Montmayeur A."/>
            <person name="Murphy C."/>
            <person name="Neiman D."/>
            <person name="Pearson M."/>
            <person name="Priest M."/>
            <person name="Roberts A."/>
            <person name="Saif S."/>
            <person name="Shea T."/>
            <person name="Sisk P."/>
            <person name="Stolte C."/>
            <person name="Sykes S."/>
            <person name="Wortman J."/>
            <person name="Nusbaum C."/>
            <person name="Birren B."/>
        </authorList>
    </citation>
    <scope>NUCLEOTIDE SEQUENCE [LARGE SCALE GENOMIC DNA]</scope>
    <source>
        <strain evidence="1 2">ATCC 38327</strain>
    </source>
</reference>
<evidence type="ECO:0000313" key="2">
    <source>
        <dbReference type="Proteomes" id="UP000054350"/>
    </source>
</evidence>
<dbReference type="Proteomes" id="UP000054350">
    <property type="component" value="Unassembled WGS sequence"/>
</dbReference>
<evidence type="ECO:0000313" key="1">
    <source>
        <dbReference type="EMBL" id="KNE64911.1"/>
    </source>
</evidence>
<organism evidence="1 2">
    <name type="scientific">Allomyces macrogynus (strain ATCC 38327)</name>
    <name type="common">Allomyces javanicus var. macrogynus</name>
    <dbReference type="NCBI Taxonomy" id="578462"/>
    <lineage>
        <taxon>Eukaryota</taxon>
        <taxon>Fungi</taxon>
        <taxon>Fungi incertae sedis</taxon>
        <taxon>Blastocladiomycota</taxon>
        <taxon>Blastocladiomycetes</taxon>
        <taxon>Blastocladiales</taxon>
        <taxon>Blastocladiaceae</taxon>
        <taxon>Allomyces</taxon>
    </lineage>
</organism>
<proteinExistence type="predicted"/>
<keyword evidence="2" id="KW-1185">Reference proteome</keyword>
<dbReference type="AlphaFoldDB" id="A0A0L0SQY4"/>
<dbReference type="EMBL" id="GG745346">
    <property type="protein sequence ID" value="KNE64911.1"/>
    <property type="molecule type" value="Genomic_DNA"/>
</dbReference>
<reference evidence="2" key="2">
    <citation type="submission" date="2009-11" db="EMBL/GenBank/DDBJ databases">
        <title>The Genome Sequence of Allomyces macrogynus strain ATCC 38327.</title>
        <authorList>
            <consortium name="The Broad Institute Genome Sequencing Platform"/>
            <person name="Russ C."/>
            <person name="Cuomo C."/>
            <person name="Shea T."/>
            <person name="Young S.K."/>
            <person name="Zeng Q."/>
            <person name="Koehrsen M."/>
            <person name="Haas B."/>
            <person name="Borodovsky M."/>
            <person name="Guigo R."/>
            <person name="Alvarado L."/>
            <person name="Berlin A."/>
            <person name="Borenstein D."/>
            <person name="Chen Z."/>
            <person name="Engels R."/>
            <person name="Freedman E."/>
            <person name="Gellesch M."/>
            <person name="Goldberg J."/>
            <person name="Griggs A."/>
            <person name="Gujja S."/>
            <person name="Heiman D."/>
            <person name="Hepburn T."/>
            <person name="Howarth C."/>
            <person name="Jen D."/>
            <person name="Larson L."/>
            <person name="Lewis B."/>
            <person name="Mehta T."/>
            <person name="Park D."/>
            <person name="Pearson M."/>
            <person name="Roberts A."/>
            <person name="Saif S."/>
            <person name="Shenoy N."/>
            <person name="Sisk P."/>
            <person name="Stolte C."/>
            <person name="Sykes S."/>
            <person name="Walk T."/>
            <person name="White J."/>
            <person name="Yandava C."/>
            <person name="Burger G."/>
            <person name="Gray M.W."/>
            <person name="Holland P.W.H."/>
            <person name="King N."/>
            <person name="Lang F.B.F."/>
            <person name="Roger A.J."/>
            <person name="Ruiz-Trillo I."/>
            <person name="Lander E."/>
            <person name="Nusbaum C."/>
        </authorList>
    </citation>
    <scope>NUCLEOTIDE SEQUENCE [LARGE SCALE GENOMIC DNA]</scope>
    <source>
        <strain evidence="2">ATCC 38327</strain>
    </source>
</reference>
<protein>
    <submittedName>
        <fullName evidence="1">Uncharacterized protein</fullName>
    </submittedName>
</protein>
<dbReference type="OrthoDB" id="10518059at2759"/>
<accession>A0A0L0SQY4</accession>
<dbReference type="VEuPathDB" id="FungiDB:AMAG_10579"/>